<dbReference type="RefSeq" id="WP_073478838.1">
    <property type="nucleotide sequence ID" value="NZ_FQZU01000054.1"/>
</dbReference>
<feature type="chain" id="PRO_5013042535" description="Outer membrane lipoprotein-sorting protein" evidence="1">
    <location>
        <begin position="30"/>
        <end position="264"/>
    </location>
</feature>
<gene>
    <name evidence="2" type="ORF">SAMN02745216_04857</name>
</gene>
<feature type="signal peptide" evidence="1">
    <location>
        <begin position="1"/>
        <end position="29"/>
    </location>
</feature>
<dbReference type="AlphaFoldDB" id="A0A1M6YY11"/>
<dbReference type="PROSITE" id="PS51257">
    <property type="entry name" value="PROKAR_LIPOPROTEIN"/>
    <property type="match status" value="1"/>
</dbReference>
<keyword evidence="3" id="KW-1185">Reference proteome</keyword>
<dbReference type="Gene3D" id="2.50.20.10">
    <property type="entry name" value="Lipoprotein localisation LolA/LolB/LppX"/>
    <property type="match status" value="1"/>
</dbReference>
<name>A0A1M6YY11_9BACT</name>
<evidence type="ECO:0000256" key="1">
    <source>
        <dbReference type="SAM" id="SignalP"/>
    </source>
</evidence>
<evidence type="ECO:0000313" key="2">
    <source>
        <dbReference type="EMBL" id="SHL22995.1"/>
    </source>
</evidence>
<sequence length="264" mass="29230">MADIISKAARRLTPLFCALLAAASLQACALWKKPAPTPGLPPAKEVIESIQKDYTGAGPFKGISRFTQEQYGNRLSGRAAFVVAPPDRLRVDILNPFGQPMVKMAYNGRHVFMYTGAEDKFRSGVATRGKMEDALGIPMSMEELAQILGGHAPVASHWWSKIEFWDFSGGQRAQRGFLLILRSLTGRIREKIWVAGDGVTIIQADVYSSGKMLYSVFPDRDKPGNIRIQGGDGASITLEKQRFWENSTVDESQFMLTKDMVTNR</sequence>
<evidence type="ECO:0000313" key="3">
    <source>
        <dbReference type="Proteomes" id="UP000183994"/>
    </source>
</evidence>
<reference evidence="3" key="1">
    <citation type="submission" date="2016-11" db="EMBL/GenBank/DDBJ databases">
        <authorList>
            <person name="Varghese N."/>
            <person name="Submissions S."/>
        </authorList>
    </citation>
    <scope>NUCLEOTIDE SEQUENCE [LARGE SCALE GENOMIC DNA]</scope>
    <source>
        <strain evidence="3">DSM 16219</strain>
    </source>
</reference>
<organism evidence="2 3">
    <name type="scientific">Desulfatibacillum alkenivorans DSM 16219</name>
    <dbReference type="NCBI Taxonomy" id="1121393"/>
    <lineage>
        <taxon>Bacteria</taxon>
        <taxon>Pseudomonadati</taxon>
        <taxon>Thermodesulfobacteriota</taxon>
        <taxon>Desulfobacteria</taxon>
        <taxon>Desulfobacterales</taxon>
        <taxon>Desulfatibacillaceae</taxon>
        <taxon>Desulfatibacillum</taxon>
    </lineage>
</organism>
<dbReference type="STRING" id="1121393.SAMN02745216_04857"/>
<evidence type="ECO:0008006" key="4">
    <source>
        <dbReference type="Google" id="ProtNLM"/>
    </source>
</evidence>
<protein>
    <recommendedName>
        <fullName evidence="4">Outer membrane lipoprotein-sorting protein</fullName>
    </recommendedName>
</protein>
<dbReference type="EMBL" id="FQZU01000054">
    <property type="protein sequence ID" value="SHL22995.1"/>
    <property type="molecule type" value="Genomic_DNA"/>
</dbReference>
<keyword evidence="1" id="KW-0732">Signal</keyword>
<dbReference type="OrthoDB" id="5422303at2"/>
<proteinExistence type="predicted"/>
<dbReference type="Proteomes" id="UP000183994">
    <property type="component" value="Unassembled WGS sequence"/>
</dbReference>
<accession>A0A1M6YY11</accession>